<dbReference type="Pfam" id="PF07715">
    <property type="entry name" value="Plug"/>
    <property type="match status" value="1"/>
</dbReference>
<dbReference type="Gene3D" id="2.170.130.10">
    <property type="entry name" value="TonB-dependent receptor, plug domain"/>
    <property type="match status" value="1"/>
</dbReference>
<dbReference type="InterPro" id="IPR039426">
    <property type="entry name" value="TonB-dep_rcpt-like"/>
</dbReference>
<keyword evidence="5 7" id="KW-0472">Membrane</keyword>
<comment type="subcellular location">
    <subcellularLocation>
        <location evidence="1 7">Cell outer membrane</location>
        <topology evidence="1 7">Multi-pass membrane protein</topology>
    </subcellularLocation>
</comment>
<dbReference type="SUPFAM" id="SSF49464">
    <property type="entry name" value="Carboxypeptidase regulatory domain-like"/>
    <property type="match status" value="1"/>
</dbReference>
<evidence type="ECO:0000256" key="6">
    <source>
        <dbReference type="ARBA" id="ARBA00023237"/>
    </source>
</evidence>
<keyword evidence="6 7" id="KW-0998">Cell outer membrane</keyword>
<evidence type="ECO:0000313" key="11">
    <source>
        <dbReference type="Proteomes" id="UP000182510"/>
    </source>
</evidence>
<accession>A0A1L3J7P4</accession>
<evidence type="ECO:0000256" key="5">
    <source>
        <dbReference type="ARBA" id="ARBA00023136"/>
    </source>
</evidence>
<dbReference type="GO" id="GO:0009279">
    <property type="term" value="C:cell outer membrane"/>
    <property type="evidence" value="ECO:0007669"/>
    <property type="project" value="UniProtKB-SubCell"/>
</dbReference>
<dbReference type="Pfam" id="PF13715">
    <property type="entry name" value="CarbopepD_reg_2"/>
    <property type="match status" value="1"/>
</dbReference>
<sequence length="1056" mass="115980">MKTKFSSILTLLLAFVVQMTFAQQRTVSGTVTDEGGLPLPGVNIVIKGTSTGVQTDFDGNYSVEATQGDVLVFSFVGLETAEVTVGSIDTIDLVMKADSAQLDEVVVTALGIKREKQSLGYAQQTVEGESLVKSRETNINNALAGKVAGIQFKGAPSSGFGNSNIRLRGDTGVLYIVDNVKVQNPSDIITDDIADMSVLKGAAATALYGPQGKNGVIIITTKSAAEGQSTISVNHSTAMENIYVLPEYQNEYGGGYSQDFNVFTYDPSIHPADWASFDGQQMVEYYADESWGPRMEGQMVRHWDSWIPGTPEFGELRPFSPNPDNVKNFFDTGYTTNTNLTIAKGGEGYAVRASLAKINRTGIIPNSSRNQVQGSINATLDITDKLTGFANVNYQDRRTENFPENGYGNISSNFNQWWQRQLDMDRLRNYRRNGQIVSWNLNSPTNITPLYWDMPFFDTYENLNAQTKNSVYGRIGLSYEFSDDLNASVEARKTLNTYEANDRFGFGGLGTPFYAEGESMESTDELFGILNYETDLSDDFDVSASVGFEIFDENFKSLSAETNGGLTAEGFYSLNTSRDRPSVSSYKREIGRKSTFAKASIGYQNLLYLDGSARLDWQSTANADANRVETYGASMSFIFSKVLPQNDVLTFGKLRASIAEAPLFPDAFAISETYNIGTPYGSYGRLSVKSQLPNPNLIGGVRQEYEIGTEMRFLDSRVGFDVTYFNKVDDELPVAVSLDPSTGYSSFLTNSGKQTYKGWEFALNVIPVQTADFTWNLSANLATLERRVDKIADGTDVNVLAASWRGIQLQERVGEEWGAIYGRAYRRDENGEILLSSTGSPRYDTNQYLGNILPDFTGGASSYMTYKNFSLGLDFDFQKGGKVFSVTRMFNAYSGLGTETIGNNAAGNPVRNPVTGSDIVAGLIVNADNANADTGGVLIEGVDETSGNPAAYYVDPAVYWGRLFSLHERWLYDATYVKLRQARLDYTVPSKVLENTFIKDVNVGVFASNLWLIYTAVDGIDVSELEDNEATGQYGWTEGGQSPNTRTVGLNVNITF</sequence>
<keyword evidence="11" id="KW-1185">Reference proteome</keyword>
<reference evidence="10 11" key="1">
    <citation type="submission" date="2016-11" db="EMBL/GenBank/DDBJ databases">
        <title>Gramella sp. LPB0144 isolated from marine environment.</title>
        <authorList>
            <person name="Kim E."/>
            <person name="Yi H."/>
        </authorList>
    </citation>
    <scope>NUCLEOTIDE SEQUENCE [LARGE SCALE GENOMIC DNA]</scope>
    <source>
        <strain evidence="10 11">LPB0144</strain>
    </source>
</reference>
<evidence type="ECO:0000256" key="4">
    <source>
        <dbReference type="ARBA" id="ARBA00022692"/>
    </source>
</evidence>
<proteinExistence type="inferred from homology"/>
<dbReference type="RefSeq" id="WP_072553848.1">
    <property type="nucleotide sequence ID" value="NZ_CP018153.1"/>
</dbReference>
<dbReference type="EMBL" id="CP018153">
    <property type="protein sequence ID" value="APG61156.1"/>
    <property type="molecule type" value="Genomic_DNA"/>
</dbReference>
<protein>
    <submittedName>
        <fullName evidence="10">SusC/RagA family TonB-linked outer membrane protein</fullName>
    </submittedName>
</protein>
<keyword evidence="2 7" id="KW-0813">Transport</keyword>
<gene>
    <name evidence="10" type="ORF">LPB144_12420</name>
</gene>
<evidence type="ECO:0000259" key="9">
    <source>
        <dbReference type="Pfam" id="PF07715"/>
    </source>
</evidence>
<dbReference type="InterPro" id="IPR036942">
    <property type="entry name" value="Beta-barrel_TonB_sf"/>
</dbReference>
<dbReference type="InterPro" id="IPR023997">
    <property type="entry name" value="TonB-dep_OMP_SusC/RagA_CS"/>
</dbReference>
<dbReference type="NCBIfam" id="TIGR04057">
    <property type="entry name" value="SusC_RagA_signa"/>
    <property type="match status" value="1"/>
</dbReference>
<evidence type="ECO:0000313" key="10">
    <source>
        <dbReference type="EMBL" id="APG61156.1"/>
    </source>
</evidence>
<dbReference type="OrthoDB" id="9768177at2"/>
<dbReference type="Gene3D" id="2.60.40.1120">
    <property type="entry name" value="Carboxypeptidase-like, regulatory domain"/>
    <property type="match status" value="1"/>
</dbReference>
<feature type="chain" id="PRO_5012476297" evidence="8">
    <location>
        <begin position="23"/>
        <end position="1056"/>
    </location>
</feature>
<evidence type="ECO:0000256" key="1">
    <source>
        <dbReference type="ARBA" id="ARBA00004571"/>
    </source>
</evidence>
<dbReference type="Gene3D" id="2.40.170.20">
    <property type="entry name" value="TonB-dependent receptor, beta-barrel domain"/>
    <property type="match status" value="1"/>
</dbReference>
<dbReference type="SUPFAM" id="SSF56935">
    <property type="entry name" value="Porins"/>
    <property type="match status" value="1"/>
</dbReference>
<comment type="similarity">
    <text evidence="7">Belongs to the TonB-dependent receptor family.</text>
</comment>
<dbReference type="InterPro" id="IPR023996">
    <property type="entry name" value="TonB-dep_OMP_SusC/RagA"/>
</dbReference>
<feature type="domain" description="TonB-dependent receptor plug" evidence="9">
    <location>
        <begin position="116"/>
        <end position="216"/>
    </location>
</feature>
<dbReference type="Proteomes" id="UP000182510">
    <property type="component" value="Chromosome"/>
</dbReference>
<dbReference type="InterPro" id="IPR012910">
    <property type="entry name" value="Plug_dom"/>
</dbReference>
<evidence type="ECO:0000256" key="2">
    <source>
        <dbReference type="ARBA" id="ARBA00022448"/>
    </source>
</evidence>
<dbReference type="STRING" id="1913577.LPB144_12420"/>
<keyword evidence="4 7" id="KW-0812">Transmembrane</keyword>
<evidence type="ECO:0000256" key="7">
    <source>
        <dbReference type="PROSITE-ProRule" id="PRU01360"/>
    </source>
</evidence>
<dbReference type="NCBIfam" id="TIGR04056">
    <property type="entry name" value="OMP_RagA_SusC"/>
    <property type="match status" value="1"/>
</dbReference>
<dbReference type="InterPro" id="IPR008969">
    <property type="entry name" value="CarboxyPept-like_regulatory"/>
</dbReference>
<keyword evidence="3 7" id="KW-1134">Transmembrane beta strand</keyword>
<name>A0A1L3J7P4_9FLAO</name>
<evidence type="ECO:0000256" key="3">
    <source>
        <dbReference type="ARBA" id="ARBA00022452"/>
    </source>
</evidence>
<dbReference type="AlphaFoldDB" id="A0A1L3J7P4"/>
<organism evidence="10 11">
    <name type="scientific">Christiangramia salexigens</name>
    <dbReference type="NCBI Taxonomy" id="1913577"/>
    <lineage>
        <taxon>Bacteria</taxon>
        <taxon>Pseudomonadati</taxon>
        <taxon>Bacteroidota</taxon>
        <taxon>Flavobacteriia</taxon>
        <taxon>Flavobacteriales</taxon>
        <taxon>Flavobacteriaceae</taxon>
        <taxon>Christiangramia</taxon>
    </lineage>
</organism>
<dbReference type="KEGG" id="grl:LPB144_12420"/>
<evidence type="ECO:0000256" key="8">
    <source>
        <dbReference type="SAM" id="SignalP"/>
    </source>
</evidence>
<keyword evidence="8" id="KW-0732">Signal</keyword>
<dbReference type="InterPro" id="IPR037066">
    <property type="entry name" value="Plug_dom_sf"/>
</dbReference>
<feature type="signal peptide" evidence="8">
    <location>
        <begin position="1"/>
        <end position="22"/>
    </location>
</feature>
<dbReference type="PROSITE" id="PS52016">
    <property type="entry name" value="TONB_DEPENDENT_REC_3"/>
    <property type="match status" value="1"/>
</dbReference>